<evidence type="ECO:0000313" key="4">
    <source>
        <dbReference type="EMBL" id="KAJ8605352.1"/>
    </source>
</evidence>
<reference evidence="4" key="1">
    <citation type="submission" date="2023-01" db="EMBL/GenBank/DDBJ databases">
        <title>Metagenome sequencing of chrysophaentin producing Chrysophaeum taylorii.</title>
        <authorList>
            <person name="Davison J."/>
            <person name="Bewley C."/>
        </authorList>
    </citation>
    <scope>NUCLEOTIDE SEQUENCE</scope>
    <source>
        <strain evidence="4">NIES-1699</strain>
    </source>
</reference>
<organism evidence="4 5">
    <name type="scientific">Chrysophaeum taylorii</name>
    <dbReference type="NCBI Taxonomy" id="2483200"/>
    <lineage>
        <taxon>Eukaryota</taxon>
        <taxon>Sar</taxon>
        <taxon>Stramenopiles</taxon>
        <taxon>Ochrophyta</taxon>
        <taxon>Pelagophyceae</taxon>
        <taxon>Pelagomonadales</taxon>
        <taxon>Pelagomonadaceae</taxon>
        <taxon>Chrysophaeum</taxon>
    </lineage>
</organism>
<evidence type="ECO:0000256" key="1">
    <source>
        <dbReference type="ARBA" id="ARBA00005771"/>
    </source>
</evidence>
<dbReference type="AlphaFoldDB" id="A0AAD7UHT7"/>
<feature type="domain" description="Sulfotransferase" evidence="3">
    <location>
        <begin position="16"/>
        <end position="252"/>
    </location>
</feature>
<keyword evidence="2" id="KW-0808">Transferase</keyword>
<sequence>MLLLLFPLAAAETVRVFGQPKSGTTWCEVITETIVAETLNRNMSRSRETRQVNYNDVRVEFQPEGSKHGLPGGHKVGSRPFDDKIISVERYYDKLLRPCIESRFPIWSSDCVPEAAMGALGPHRYVLIVRDPRSVAVSSYHYFDDLRERWKLGDYCLDATPKIAALTSLRYYWHDELVRKTNPSLVLFYEDVLNDPVNQIYRIATFLRLHPDMSTMLRVVDATSASAMRRDEARLTLPGRNRPGKESAKVRTASADAFRTELADPQLVDNITRAMAPFLHPALRAKYIASCSVDPAPWCDATY</sequence>
<keyword evidence="5" id="KW-1185">Reference proteome</keyword>
<proteinExistence type="inferred from homology"/>
<dbReference type="EMBL" id="JAQMWT010000316">
    <property type="protein sequence ID" value="KAJ8605352.1"/>
    <property type="molecule type" value="Genomic_DNA"/>
</dbReference>
<dbReference type="SUPFAM" id="SSF52540">
    <property type="entry name" value="P-loop containing nucleoside triphosphate hydrolases"/>
    <property type="match status" value="1"/>
</dbReference>
<comment type="caution">
    <text evidence="4">The sequence shown here is derived from an EMBL/GenBank/DDBJ whole genome shotgun (WGS) entry which is preliminary data.</text>
</comment>
<dbReference type="InterPro" id="IPR027417">
    <property type="entry name" value="P-loop_NTPase"/>
</dbReference>
<dbReference type="Proteomes" id="UP001230188">
    <property type="component" value="Unassembled WGS sequence"/>
</dbReference>
<comment type="similarity">
    <text evidence="1">Belongs to the sulfotransferase 1 family.</text>
</comment>
<name>A0AAD7UHT7_9STRA</name>
<dbReference type="Gene3D" id="3.40.50.300">
    <property type="entry name" value="P-loop containing nucleotide triphosphate hydrolases"/>
    <property type="match status" value="1"/>
</dbReference>
<dbReference type="InterPro" id="IPR000863">
    <property type="entry name" value="Sulfotransferase_dom"/>
</dbReference>
<dbReference type="Pfam" id="PF00685">
    <property type="entry name" value="Sulfotransfer_1"/>
    <property type="match status" value="1"/>
</dbReference>
<evidence type="ECO:0000313" key="5">
    <source>
        <dbReference type="Proteomes" id="UP001230188"/>
    </source>
</evidence>
<gene>
    <name evidence="4" type="ORF">CTAYLR_002334</name>
</gene>
<evidence type="ECO:0000259" key="3">
    <source>
        <dbReference type="Pfam" id="PF00685"/>
    </source>
</evidence>
<protein>
    <recommendedName>
        <fullName evidence="3">Sulfotransferase domain-containing protein</fullName>
    </recommendedName>
</protein>
<dbReference type="PANTHER" id="PTHR11783">
    <property type="entry name" value="SULFOTRANSFERASE SULT"/>
    <property type="match status" value="1"/>
</dbReference>
<dbReference type="GO" id="GO:0008146">
    <property type="term" value="F:sulfotransferase activity"/>
    <property type="evidence" value="ECO:0007669"/>
    <property type="project" value="InterPro"/>
</dbReference>
<accession>A0AAD7UHT7</accession>
<evidence type="ECO:0000256" key="2">
    <source>
        <dbReference type="ARBA" id="ARBA00022679"/>
    </source>
</evidence>